<proteinExistence type="predicted"/>
<sequence>MIYAAKKNKTNAENKYEEQIFCNPASLNICYQEISDELAELIADKLKSIKTTTTVNFSGSQLSDKGIKVIAKALKTSLHLEKLDFKLQ</sequence>
<protein>
    <recommendedName>
        <fullName evidence="3">STAS domain-containing protein</fullName>
    </recommendedName>
</protein>
<evidence type="ECO:0000313" key="2">
    <source>
        <dbReference type="Proteomes" id="UP000018149"/>
    </source>
</evidence>
<dbReference type="EMBL" id="LN794217">
    <property type="protein sequence ID" value="CEO17827.1"/>
    <property type="molecule type" value="Genomic_DNA"/>
</dbReference>
<organism evidence="1 2">
    <name type="scientific">Rickettsia monacensis</name>
    <dbReference type="NCBI Taxonomy" id="109232"/>
    <lineage>
        <taxon>Bacteria</taxon>
        <taxon>Pseudomonadati</taxon>
        <taxon>Pseudomonadota</taxon>
        <taxon>Alphaproteobacteria</taxon>
        <taxon>Rickettsiales</taxon>
        <taxon>Rickettsiaceae</taxon>
        <taxon>Rickettsieae</taxon>
        <taxon>Rickettsia</taxon>
        <taxon>spotted fever group</taxon>
    </lineage>
</organism>
<evidence type="ECO:0000313" key="1">
    <source>
        <dbReference type="EMBL" id="CEO17827.1"/>
    </source>
</evidence>
<gene>
    <name evidence="1" type="ORF">RMONA_07380</name>
</gene>
<dbReference type="KEGG" id="rmc:RMONA_07380"/>
<dbReference type="HOGENOM" id="CLU_2467028_0_0_5"/>
<dbReference type="AlphaFoldDB" id="A0A0B7J0Z8"/>
<dbReference type="RefSeq" id="WP_023508090.1">
    <property type="nucleotide sequence ID" value="NZ_LN794217.1"/>
</dbReference>
<name>A0A0B7J0Z8_9RICK</name>
<accession>A0A0B7J0Z8</accession>
<reference evidence="1 2" key="1">
    <citation type="submission" date="2015-01" db="EMBL/GenBank/DDBJ databases">
        <title>Draft genome sequence of Rickettsia monacensis strain IrR/Munich.</title>
        <authorList>
            <person name="Felsheim R.F."/>
            <person name="Johnson S.L."/>
            <person name="Kurtti T.J."/>
            <person name="Munderloh U.G."/>
        </authorList>
    </citation>
    <scope>NUCLEOTIDE SEQUENCE [LARGE SCALE GENOMIC DNA]</scope>
    <source>
        <strain evidence="1 2">IrR/Munich</strain>
    </source>
</reference>
<dbReference type="SUPFAM" id="SSF52047">
    <property type="entry name" value="RNI-like"/>
    <property type="match status" value="1"/>
</dbReference>
<dbReference type="Gene3D" id="3.80.10.10">
    <property type="entry name" value="Ribonuclease Inhibitor"/>
    <property type="match status" value="1"/>
</dbReference>
<keyword evidence="2" id="KW-1185">Reference proteome</keyword>
<dbReference type="InterPro" id="IPR032675">
    <property type="entry name" value="LRR_dom_sf"/>
</dbReference>
<evidence type="ECO:0008006" key="3">
    <source>
        <dbReference type="Google" id="ProtNLM"/>
    </source>
</evidence>
<dbReference type="Proteomes" id="UP000018149">
    <property type="component" value="Chromosome I"/>
</dbReference>